<name>A0AC61QKY9_9BACT</name>
<organism evidence="1 2">
    <name type="scientific">Candidatus Syntrophosphaera thermopropionivorans</name>
    <dbReference type="NCBI Taxonomy" id="2593015"/>
    <lineage>
        <taxon>Bacteria</taxon>
        <taxon>Pseudomonadati</taxon>
        <taxon>Candidatus Cloacimonadota</taxon>
        <taxon>Candidatus Cloacimonadia</taxon>
        <taxon>Candidatus Cloacimonadales</taxon>
        <taxon>Candidatus Cloacimonadaceae</taxon>
        <taxon>Candidatus Syntrophosphaera</taxon>
    </lineage>
</organism>
<evidence type="ECO:0000313" key="2">
    <source>
        <dbReference type="Proteomes" id="UP000294588"/>
    </source>
</evidence>
<comment type="caution">
    <text evidence="1">The sequence shown here is derived from an EMBL/GenBank/DDBJ whole genome shotgun (WGS) entry which is preliminary data.</text>
</comment>
<keyword evidence="2" id="KW-1185">Reference proteome</keyword>
<dbReference type="EMBL" id="SMOG01000001">
    <property type="protein sequence ID" value="TDF74598.1"/>
    <property type="molecule type" value="Genomic_DNA"/>
</dbReference>
<sequence>MKTDLFNGYFWYQNKLFNDLPPDFFPSEYKPETYTSILKELNGCFRLIVEGNDFLIAAVDRVRSLPLFFYQKGKDLFIDPDAFELKKLLNNPELDNLIFTEFLLTAHCCQNDTLYPEIKQLEAGQFLIWHKSEARLELRDYYIYQHLFEPIENPIEAMDEMHQHIIQRLIDSAHNRTLVIPLSGGYDSRNIAYMLKRADYKNVICFTYGKPYDGDCSTSRKVAKFLNFPWIMVENTRPMWYEAFHSEEMLQYFRFGTNLSSSFHVQDWLAVKILKEKELIPSDAIFVPGHSGGALQGQYLPLIFENRDKMTSKELIQTILRQFYHLWEYPMEKLYSLFSDRIGSYLTIPDTVLTEIATSIYDEWAWRQWESKFIVNSVRVYEFFNYEWRIPLWDNEFMEFWQRIPFSQRTHRQLLKQYLQKYQPIPVPAYHDYSFTRRIKNKYARITVGNIMTLGYGRFLDYKDRDAYLNTKIASLLVPELHYPEFINPELPILKAQINAIQALIYIKELVSGNLDNITLSKQF</sequence>
<gene>
    <name evidence="1" type="ORF">E0946_00510</name>
</gene>
<proteinExistence type="predicted"/>
<protein>
    <submittedName>
        <fullName evidence="1">Asparagine synthetase B family protein</fullName>
    </submittedName>
</protein>
<reference evidence="1" key="1">
    <citation type="submission" date="2019-03" db="EMBL/GenBank/DDBJ databases">
        <title>Candidatus Syntrophosphaera thermopropionivorans: a novel player in syntrophic propionate oxidation during anaerobic digestion.</title>
        <authorList>
            <person name="Dyksma S."/>
        </authorList>
    </citation>
    <scope>NUCLEOTIDE SEQUENCE</scope>
    <source>
        <strain evidence="1">W5</strain>
    </source>
</reference>
<evidence type="ECO:0000313" key="1">
    <source>
        <dbReference type="EMBL" id="TDF74598.1"/>
    </source>
</evidence>
<accession>A0AC61QKY9</accession>
<dbReference type="Proteomes" id="UP000294588">
    <property type="component" value="Unassembled WGS sequence"/>
</dbReference>